<dbReference type="InterPro" id="IPR003782">
    <property type="entry name" value="SCO1/SenC"/>
</dbReference>
<proteinExistence type="inferred from homology"/>
<dbReference type="GO" id="GO:0046872">
    <property type="term" value="F:metal ion binding"/>
    <property type="evidence" value="ECO:0007669"/>
    <property type="project" value="UniProtKB-KW"/>
</dbReference>
<comment type="caution">
    <text evidence="5">The sequence shown here is derived from an EMBL/GenBank/DDBJ whole genome shotgun (WGS) entry which is preliminary data.</text>
</comment>
<dbReference type="OrthoDB" id="9785445at2"/>
<evidence type="ECO:0000256" key="4">
    <source>
        <dbReference type="SAM" id="Phobius"/>
    </source>
</evidence>
<evidence type="ECO:0000313" key="6">
    <source>
        <dbReference type="Proteomes" id="UP000238220"/>
    </source>
</evidence>
<feature type="binding site" evidence="2">
    <location>
        <position position="128"/>
    </location>
    <ligand>
        <name>Cu cation</name>
        <dbReference type="ChEBI" id="CHEBI:23378"/>
    </ligand>
</feature>
<dbReference type="AlphaFoldDB" id="A0A2S5TAX5"/>
<evidence type="ECO:0000256" key="3">
    <source>
        <dbReference type="PIRSR" id="PIRSR603782-2"/>
    </source>
</evidence>
<keyword evidence="4" id="KW-1133">Transmembrane helix</keyword>
<feature type="disulfide bond" description="Redox-active" evidence="3">
    <location>
        <begin position="128"/>
        <end position="132"/>
    </location>
</feature>
<evidence type="ECO:0000256" key="1">
    <source>
        <dbReference type="ARBA" id="ARBA00010996"/>
    </source>
</evidence>
<keyword evidence="2" id="KW-0479">Metal-binding</keyword>
<dbReference type="Pfam" id="PF02630">
    <property type="entry name" value="SCO1-SenC"/>
    <property type="match status" value="1"/>
</dbReference>
<keyword evidence="4" id="KW-0472">Membrane</keyword>
<organism evidence="5 6">
    <name type="scientific">Solimonas fluminis</name>
    <dbReference type="NCBI Taxonomy" id="2086571"/>
    <lineage>
        <taxon>Bacteria</taxon>
        <taxon>Pseudomonadati</taxon>
        <taxon>Pseudomonadota</taxon>
        <taxon>Gammaproteobacteria</taxon>
        <taxon>Nevskiales</taxon>
        <taxon>Nevskiaceae</taxon>
        <taxon>Solimonas</taxon>
    </lineage>
</organism>
<keyword evidence="2" id="KW-0186">Copper</keyword>
<feature type="binding site" evidence="2">
    <location>
        <position position="132"/>
    </location>
    <ligand>
        <name>Cu cation</name>
        <dbReference type="ChEBI" id="CHEBI:23378"/>
    </ligand>
</feature>
<dbReference type="SUPFAM" id="SSF52833">
    <property type="entry name" value="Thioredoxin-like"/>
    <property type="match status" value="1"/>
</dbReference>
<dbReference type="Gene3D" id="3.40.30.10">
    <property type="entry name" value="Glutaredoxin"/>
    <property type="match status" value="1"/>
</dbReference>
<comment type="similarity">
    <text evidence="1">Belongs to the SCO1/2 family.</text>
</comment>
<evidence type="ECO:0000313" key="5">
    <source>
        <dbReference type="EMBL" id="PPE72154.1"/>
    </source>
</evidence>
<sequence length="239" mass="26659">MEYRRRSAAAKALRLCPAVVRLHRDPAGPLHQAQSQASTMNPTEHPVGRGRGQFLLLATLFFAPLLLAIVFYFFAPGWQPTHKTNYGQLVTPARPLPELQLLDAAGQPKDREALRGKWSFVYLAGAGCETACLQKLYQIRQIRTLLNEKRQRVQRVYLAPDLAGLKAGEEALKKEHPDLVFLAASGRGEDLGRFLEARDPQALYLIDPLGNWLMVYPGDAQSPGILKDIKKLLRLSQIG</sequence>
<keyword evidence="6" id="KW-1185">Reference proteome</keyword>
<feature type="transmembrane region" description="Helical" evidence="4">
    <location>
        <begin position="54"/>
        <end position="75"/>
    </location>
</feature>
<protein>
    <recommendedName>
        <fullName evidence="7">Thioredoxin domain-containing protein</fullName>
    </recommendedName>
</protein>
<dbReference type="Proteomes" id="UP000238220">
    <property type="component" value="Unassembled WGS sequence"/>
</dbReference>
<gene>
    <name evidence="5" type="ORF">C3942_19855</name>
</gene>
<evidence type="ECO:0000256" key="2">
    <source>
        <dbReference type="PIRSR" id="PIRSR603782-1"/>
    </source>
</evidence>
<dbReference type="EMBL" id="PSNW01000015">
    <property type="protein sequence ID" value="PPE72154.1"/>
    <property type="molecule type" value="Genomic_DNA"/>
</dbReference>
<keyword evidence="4" id="KW-0812">Transmembrane</keyword>
<accession>A0A2S5TAX5</accession>
<reference evidence="5 6" key="1">
    <citation type="submission" date="2018-02" db="EMBL/GenBank/DDBJ databases">
        <title>Genome sequencing of Solimonas sp. HR-BB.</title>
        <authorList>
            <person name="Lee Y."/>
            <person name="Jeon C.O."/>
        </authorList>
    </citation>
    <scope>NUCLEOTIDE SEQUENCE [LARGE SCALE GENOMIC DNA]</scope>
    <source>
        <strain evidence="5 6">HR-BB</strain>
    </source>
</reference>
<name>A0A2S5TAX5_9GAMM</name>
<evidence type="ECO:0008006" key="7">
    <source>
        <dbReference type="Google" id="ProtNLM"/>
    </source>
</evidence>
<keyword evidence="3" id="KW-1015">Disulfide bond</keyword>
<dbReference type="InterPro" id="IPR036249">
    <property type="entry name" value="Thioredoxin-like_sf"/>
</dbReference>